<evidence type="ECO:0000256" key="3">
    <source>
        <dbReference type="ARBA" id="ARBA00022827"/>
    </source>
</evidence>
<comment type="cofactor">
    <cofactor evidence="1">
        <name>FAD</name>
        <dbReference type="ChEBI" id="CHEBI:57692"/>
    </cofactor>
</comment>
<dbReference type="InterPro" id="IPR004113">
    <property type="entry name" value="FAD-bd_oxidored_4_C"/>
</dbReference>
<keyword evidence="2" id="KW-0285">Flavoprotein</keyword>
<evidence type="ECO:0000259" key="5">
    <source>
        <dbReference type="PROSITE" id="PS51387"/>
    </source>
</evidence>
<dbReference type="PANTHER" id="PTHR42934:SF3">
    <property type="entry name" value="D-LACTATE DEHYDROGENASE"/>
    <property type="match status" value="1"/>
</dbReference>
<dbReference type="Pfam" id="PF02913">
    <property type="entry name" value="FAD-oxidase_C"/>
    <property type="match status" value="1"/>
</dbReference>
<evidence type="ECO:0000313" key="7">
    <source>
        <dbReference type="Proteomes" id="UP000662747"/>
    </source>
</evidence>
<accession>A0ABX7PA68</accession>
<organism evidence="6 7">
    <name type="scientific">Pyxidicoccus parkwayensis</name>
    <dbReference type="NCBI Taxonomy" id="2813578"/>
    <lineage>
        <taxon>Bacteria</taxon>
        <taxon>Pseudomonadati</taxon>
        <taxon>Myxococcota</taxon>
        <taxon>Myxococcia</taxon>
        <taxon>Myxococcales</taxon>
        <taxon>Cystobacterineae</taxon>
        <taxon>Myxococcaceae</taxon>
        <taxon>Pyxidicoccus</taxon>
    </lineage>
</organism>
<dbReference type="Gene3D" id="3.30.43.10">
    <property type="entry name" value="Uridine Diphospho-n-acetylenolpyruvylglucosamine Reductase, domain 2"/>
    <property type="match status" value="1"/>
</dbReference>
<dbReference type="InterPro" id="IPR016166">
    <property type="entry name" value="FAD-bd_PCMH"/>
</dbReference>
<protein>
    <submittedName>
        <fullName evidence="6">FAD-binding protein</fullName>
    </submittedName>
</protein>
<name>A0ABX7PA68_9BACT</name>
<dbReference type="PANTHER" id="PTHR42934">
    <property type="entry name" value="GLYCOLATE OXIDASE SUBUNIT GLCD"/>
    <property type="match status" value="1"/>
</dbReference>
<dbReference type="PROSITE" id="PS51387">
    <property type="entry name" value="FAD_PCMH"/>
    <property type="match status" value="1"/>
</dbReference>
<keyword evidence="3" id="KW-0274">FAD</keyword>
<gene>
    <name evidence="6" type="ORF">JY651_21965</name>
</gene>
<feature type="domain" description="FAD-binding PCMH-type" evidence="5">
    <location>
        <begin position="51"/>
        <end position="230"/>
    </location>
</feature>
<dbReference type="Proteomes" id="UP000662747">
    <property type="component" value="Chromosome"/>
</dbReference>
<sequence>MSMPALRQFQRVEPERVERACAELLRTLSQGQVRRDEDTLAAYARDESDSGVYRPDAVVYPETAEQVSAVFKVCNAHGVPFTPCGARSGKSGGSLPLCGGMAVSLERMKRIRSISVEDLTAVVEPGVVTGDFMKAVEAVGLFYPPDPNSWEFCTLGGNVAENAGGPRALKYGVTRDYVIGLEWVLPDGEIVRVGRRTIKGVAGYDLVGLFVGSEGTLGVATEITLQLIPLPRKVMTALVVFPSVMQAARGVSAVLAAGILPRCLELIDDVALRAVDGRGFHFPPGAGAAVIAEVDGNNEDGLLAELSQLGDICTAQGATQTLAAQDDSQREKLWAARRSISPALRALKPHKISEDIVVPRSKIPEIIERLKAMGAEMGLTVATYGHAGDGNLHANILYEGPHQRPLVEEALRRMLVMTVELGGTITGEHGVGHAKREYLSLEQQPALIELQRRLKLFFDPSGLLNPEKIFPAPERS</sequence>
<dbReference type="InterPro" id="IPR051914">
    <property type="entry name" value="FAD-linked_OxidoTrans_Type4"/>
</dbReference>
<evidence type="ECO:0000256" key="1">
    <source>
        <dbReference type="ARBA" id="ARBA00001974"/>
    </source>
</evidence>
<evidence type="ECO:0000256" key="2">
    <source>
        <dbReference type="ARBA" id="ARBA00022630"/>
    </source>
</evidence>
<evidence type="ECO:0000256" key="4">
    <source>
        <dbReference type="ARBA" id="ARBA00023002"/>
    </source>
</evidence>
<dbReference type="InterPro" id="IPR016171">
    <property type="entry name" value="Vanillyl_alc_oxidase_C-sub2"/>
</dbReference>
<dbReference type="RefSeq" id="WP_206728935.1">
    <property type="nucleotide sequence ID" value="NZ_CP071090.1"/>
</dbReference>
<dbReference type="SUPFAM" id="SSF56176">
    <property type="entry name" value="FAD-binding/transporter-associated domain-like"/>
    <property type="match status" value="1"/>
</dbReference>
<keyword evidence="4" id="KW-0560">Oxidoreductase</keyword>
<dbReference type="InterPro" id="IPR016164">
    <property type="entry name" value="FAD-linked_Oxase-like_C"/>
</dbReference>
<proteinExistence type="predicted"/>
<dbReference type="Pfam" id="PF01565">
    <property type="entry name" value="FAD_binding_4"/>
    <property type="match status" value="1"/>
</dbReference>
<reference evidence="6 7" key="1">
    <citation type="submission" date="2021-02" db="EMBL/GenBank/DDBJ databases">
        <title>De Novo genome assembly of isolated myxobacteria.</title>
        <authorList>
            <person name="Stevens D.C."/>
        </authorList>
    </citation>
    <scope>NUCLEOTIDE SEQUENCE [LARGE SCALE GENOMIC DNA]</scope>
    <source>
        <strain evidence="7">SCPEA02</strain>
    </source>
</reference>
<dbReference type="InterPro" id="IPR016169">
    <property type="entry name" value="FAD-bd_PCMH_sub2"/>
</dbReference>
<dbReference type="InterPro" id="IPR016167">
    <property type="entry name" value="FAD-bd_PCMH_sub1"/>
</dbReference>
<dbReference type="Gene3D" id="3.30.70.2190">
    <property type="match status" value="1"/>
</dbReference>
<dbReference type="InterPro" id="IPR036318">
    <property type="entry name" value="FAD-bd_PCMH-like_sf"/>
</dbReference>
<dbReference type="EMBL" id="CP071090">
    <property type="protein sequence ID" value="QSQ27413.1"/>
    <property type="molecule type" value="Genomic_DNA"/>
</dbReference>
<dbReference type="InterPro" id="IPR006094">
    <property type="entry name" value="Oxid_FAD_bind_N"/>
</dbReference>
<dbReference type="Gene3D" id="3.30.465.10">
    <property type="match status" value="1"/>
</dbReference>
<dbReference type="SUPFAM" id="SSF55103">
    <property type="entry name" value="FAD-linked oxidases, C-terminal domain"/>
    <property type="match status" value="1"/>
</dbReference>
<keyword evidence="7" id="KW-1185">Reference proteome</keyword>
<dbReference type="Gene3D" id="3.30.70.2740">
    <property type="match status" value="1"/>
</dbReference>
<evidence type="ECO:0000313" key="6">
    <source>
        <dbReference type="EMBL" id="QSQ27413.1"/>
    </source>
</evidence>
<dbReference type="Gene3D" id="1.10.45.10">
    <property type="entry name" value="Vanillyl-alcohol Oxidase, Chain A, domain 4"/>
    <property type="match status" value="1"/>
</dbReference>